<evidence type="ECO:0000256" key="1">
    <source>
        <dbReference type="SAM" id="MobiDB-lite"/>
    </source>
</evidence>
<accession>A0A448WNU1</accession>
<protein>
    <submittedName>
        <fullName evidence="2">Uncharacterized protein</fullName>
    </submittedName>
</protein>
<keyword evidence="3" id="KW-1185">Reference proteome</keyword>
<evidence type="ECO:0000313" key="3">
    <source>
        <dbReference type="Proteomes" id="UP000784294"/>
    </source>
</evidence>
<reference evidence="2" key="1">
    <citation type="submission" date="2018-11" db="EMBL/GenBank/DDBJ databases">
        <authorList>
            <consortium name="Pathogen Informatics"/>
        </authorList>
    </citation>
    <scope>NUCLEOTIDE SEQUENCE</scope>
</reference>
<organism evidence="2 3">
    <name type="scientific">Protopolystoma xenopodis</name>
    <dbReference type="NCBI Taxonomy" id="117903"/>
    <lineage>
        <taxon>Eukaryota</taxon>
        <taxon>Metazoa</taxon>
        <taxon>Spiralia</taxon>
        <taxon>Lophotrochozoa</taxon>
        <taxon>Platyhelminthes</taxon>
        <taxon>Monogenea</taxon>
        <taxon>Polyopisthocotylea</taxon>
        <taxon>Polystomatidea</taxon>
        <taxon>Polystomatidae</taxon>
        <taxon>Protopolystoma</taxon>
    </lineage>
</organism>
<evidence type="ECO:0000313" key="2">
    <source>
        <dbReference type="EMBL" id="VEL16386.1"/>
    </source>
</evidence>
<comment type="caution">
    <text evidence="2">The sequence shown here is derived from an EMBL/GenBank/DDBJ whole genome shotgun (WGS) entry which is preliminary data.</text>
</comment>
<sequence>MIPNIHYYSSILIFHSLTRSERPKLRQSTIQATAEVKGISERRRRQAASDGYTGETGKSASLTSELTAIKRRAILAEIAQRKNVPEVRRLTQEELLAEAKITEEINRRSLG</sequence>
<proteinExistence type="predicted"/>
<dbReference type="Proteomes" id="UP000784294">
    <property type="component" value="Unassembled WGS sequence"/>
</dbReference>
<gene>
    <name evidence="2" type="ORF">PXEA_LOCUS9826</name>
</gene>
<feature type="region of interest" description="Disordered" evidence="1">
    <location>
        <begin position="28"/>
        <end position="60"/>
    </location>
</feature>
<name>A0A448WNU1_9PLAT</name>
<dbReference type="AlphaFoldDB" id="A0A448WNU1"/>
<dbReference type="EMBL" id="CAAALY010028259">
    <property type="protein sequence ID" value="VEL16386.1"/>
    <property type="molecule type" value="Genomic_DNA"/>
</dbReference>
<dbReference type="OrthoDB" id="6283008at2759"/>